<dbReference type="EMBL" id="CP011568">
    <property type="protein sequence ID" value="AKJ69256.1"/>
    <property type="molecule type" value="Genomic_DNA"/>
</dbReference>
<keyword evidence="2" id="KW-0813">Transport</keyword>
<dbReference type="CDD" id="cd00006">
    <property type="entry name" value="PTS_IIA_man"/>
    <property type="match status" value="1"/>
</dbReference>
<accession>A0A0G3EWV6</accession>
<keyword evidence="3" id="KW-0963">Cytoplasm</keyword>
<dbReference type="PROSITE" id="PS51096">
    <property type="entry name" value="PTS_EIIA_TYPE_4"/>
    <property type="match status" value="1"/>
</dbReference>
<dbReference type="PANTHER" id="PTHR33799:SF1">
    <property type="entry name" value="PTS SYSTEM MANNOSE-SPECIFIC EIIAB COMPONENT-RELATED"/>
    <property type="match status" value="1"/>
</dbReference>
<dbReference type="InterPro" id="IPR036662">
    <property type="entry name" value="PTS_EIIA_man-typ_sf"/>
</dbReference>
<evidence type="ECO:0000256" key="1">
    <source>
        <dbReference type="ARBA" id="ARBA00004496"/>
    </source>
</evidence>
<dbReference type="PANTHER" id="PTHR33799">
    <property type="entry name" value="PTS PERMEASE-RELATED-RELATED"/>
    <property type="match status" value="1"/>
</dbReference>
<protein>
    <submittedName>
        <fullName evidence="9">PTS sugar transporter subunit IIB</fullName>
    </submittedName>
</protein>
<dbReference type="KEGG" id="ptx:ABW99_14585"/>
<feature type="domain" description="PTS EIIA type-4" evidence="8">
    <location>
        <begin position="1"/>
        <end position="122"/>
    </location>
</feature>
<dbReference type="Pfam" id="PF03610">
    <property type="entry name" value="EIIA-man"/>
    <property type="match status" value="1"/>
</dbReference>
<name>A0A0G3EWV6_9BURK</name>
<keyword evidence="4 9" id="KW-0762">Sugar transport</keyword>
<keyword evidence="6" id="KW-0598">Phosphotransferase system</keyword>
<dbReference type="AlphaFoldDB" id="A0A0G3EWV6"/>
<evidence type="ECO:0000256" key="4">
    <source>
        <dbReference type="ARBA" id="ARBA00022597"/>
    </source>
</evidence>
<evidence type="ECO:0000256" key="7">
    <source>
        <dbReference type="ARBA" id="ARBA00022777"/>
    </source>
</evidence>
<sequence>MAGILIVAHAPYATALRECLSHIYCGCPSHIGALDVEADQDPAALLVAAREQVQALREDNGMLVLTDLFGATPSNIAAQLAAPDVRVLAGVNLPMLIKAVCYRTVPLETLVDKVLAGGAQGILQVGACSAPTLQSS</sequence>
<evidence type="ECO:0000256" key="2">
    <source>
        <dbReference type="ARBA" id="ARBA00022448"/>
    </source>
</evidence>
<dbReference type="RefSeq" id="WP_047215153.1">
    <property type="nucleotide sequence ID" value="NZ_CP011568.3"/>
</dbReference>
<dbReference type="GO" id="GO:0016301">
    <property type="term" value="F:kinase activity"/>
    <property type="evidence" value="ECO:0007669"/>
    <property type="project" value="UniProtKB-KW"/>
</dbReference>
<evidence type="ECO:0000313" key="9">
    <source>
        <dbReference type="EMBL" id="AKJ69256.1"/>
    </source>
</evidence>
<evidence type="ECO:0000259" key="8">
    <source>
        <dbReference type="PROSITE" id="PS51096"/>
    </source>
</evidence>
<dbReference type="InterPro" id="IPR051471">
    <property type="entry name" value="Bacterial_PTS_sugar_comp"/>
</dbReference>
<dbReference type="Gene3D" id="3.40.50.510">
    <property type="entry name" value="Phosphotransferase system, mannose-type IIA component"/>
    <property type="match status" value="1"/>
</dbReference>
<keyword evidence="7" id="KW-0418">Kinase</keyword>
<gene>
    <name evidence="9" type="ORF">ABW99_14585</name>
</gene>
<dbReference type="Proteomes" id="UP000036700">
    <property type="component" value="Chromosome"/>
</dbReference>
<evidence type="ECO:0000313" key="10">
    <source>
        <dbReference type="Proteomes" id="UP000036700"/>
    </source>
</evidence>
<dbReference type="GO" id="GO:0009401">
    <property type="term" value="P:phosphoenolpyruvate-dependent sugar phosphotransferase system"/>
    <property type="evidence" value="ECO:0007669"/>
    <property type="project" value="UniProtKB-KW"/>
</dbReference>
<reference evidence="10" key="1">
    <citation type="submission" date="2015-06" db="EMBL/GenBank/DDBJ databases">
        <authorList>
            <person name="Lim Y.L."/>
            <person name="Ee R."/>
            <person name="Yong D."/>
            <person name="How K.Y."/>
            <person name="Yin W.F."/>
            <person name="Chan K.G."/>
        </authorList>
    </citation>
    <scope>NUCLEOTIDE SEQUENCE [LARGE SCALE GENOMIC DNA]</scope>
    <source>
        <strain evidence="10">DSM 25325</strain>
    </source>
</reference>
<keyword evidence="10" id="KW-1185">Reference proteome</keyword>
<dbReference type="PATRIC" id="fig|445709.3.peg.3089"/>
<proteinExistence type="predicted"/>
<dbReference type="STRING" id="445709.ABW99_14585"/>
<dbReference type="InterPro" id="IPR033887">
    <property type="entry name" value="PTS_IIA_man"/>
</dbReference>
<evidence type="ECO:0000256" key="6">
    <source>
        <dbReference type="ARBA" id="ARBA00022683"/>
    </source>
</evidence>
<keyword evidence="5" id="KW-0808">Transferase</keyword>
<dbReference type="GO" id="GO:0005737">
    <property type="term" value="C:cytoplasm"/>
    <property type="evidence" value="ECO:0007669"/>
    <property type="project" value="UniProtKB-SubCell"/>
</dbReference>
<evidence type="ECO:0000256" key="5">
    <source>
        <dbReference type="ARBA" id="ARBA00022679"/>
    </source>
</evidence>
<dbReference type="OrthoDB" id="8795346at2"/>
<dbReference type="SUPFAM" id="SSF53062">
    <property type="entry name" value="PTS system fructose IIA component-like"/>
    <property type="match status" value="1"/>
</dbReference>
<organism evidence="9 10">
    <name type="scientific">Pandoraea thiooxydans</name>
    <dbReference type="NCBI Taxonomy" id="445709"/>
    <lineage>
        <taxon>Bacteria</taxon>
        <taxon>Pseudomonadati</taxon>
        <taxon>Pseudomonadota</taxon>
        <taxon>Betaproteobacteria</taxon>
        <taxon>Burkholderiales</taxon>
        <taxon>Burkholderiaceae</taxon>
        <taxon>Pandoraea</taxon>
    </lineage>
</organism>
<comment type="subcellular location">
    <subcellularLocation>
        <location evidence="1">Cytoplasm</location>
    </subcellularLocation>
</comment>
<dbReference type="InterPro" id="IPR004701">
    <property type="entry name" value="PTS_EIIA_man-typ"/>
</dbReference>
<evidence type="ECO:0000256" key="3">
    <source>
        <dbReference type="ARBA" id="ARBA00022490"/>
    </source>
</evidence>
<dbReference type="GO" id="GO:0016020">
    <property type="term" value="C:membrane"/>
    <property type="evidence" value="ECO:0007669"/>
    <property type="project" value="InterPro"/>
</dbReference>